<keyword evidence="5 8" id="KW-0223">Dioxygenase</keyword>
<dbReference type="Proteomes" id="UP001150879">
    <property type="component" value="Unassembled WGS sequence"/>
</dbReference>
<sequence>MPSNALRRVPLSSPEEAIRAIEEDGGVILTDFTSVSEVEEVNSDMAPFMSAEDLDSPQAGRTNCSLVYGRSKVAREDWLNNDDLLTIVNHFLRTTDFQWGAQRSQDALISMAFTILTKPGTEGTGYHRDDHIWQTTHKSQEASGYQKGSDLGINLMVPGTDSTKEIGATKIIPGSHLWGDGHEANPEDGVHAEMKMGEAFVFLASAVHAGSPNLSAETRIMHTFFFCRGWVRQEDNQFVWWKREEVEKWSQKAQKLAGYIGNTDVGTCNFKQPLDSLRLLDSIST</sequence>
<dbReference type="PANTHER" id="PTHR20883:SF45">
    <property type="entry name" value="PHYTANOYL-COA DIOXYGENASE FAMILY PROTEIN"/>
    <property type="match status" value="1"/>
</dbReference>
<dbReference type="EMBL" id="JAPQKP010000002">
    <property type="protein sequence ID" value="KAJ5205357.1"/>
    <property type="molecule type" value="Genomic_DNA"/>
</dbReference>
<dbReference type="AlphaFoldDB" id="A0A9W9MQ98"/>
<reference evidence="8" key="1">
    <citation type="submission" date="2022-11" db="EMBL/GenBank/DDBJ databases">
        <authorList>
            <person name="Petersen C."/>
        </authorList>
    </citation>
    <scope>NUCLEOTIDE SEQUENCE</scope>
    <source>
        <strain evidence="8">IBT 16849</strain>
    </source>
</reference>
<dbReference type="Gene3D" id="2.60.120.620">
    <property type="entry name" value="q2cbj1_9rhob like domain"/>
    <property type="match status" value="1"/>
</dbReference>
<dbReference type="PANTHER" id="PTHR20883">
    <property type="entry name" value="PHYTANOYL-COA DIOXYGENASE DOMAIN CONTAINING 1"/>
    <property type="match status" value="1"/>
</dbReference>
<comment type="subunit">
    <text evidence="3">Homodimer.</text>
</comment>
<protein>
    <submittedName>
        <fullName evidence="8">Phytanoyl-CoA dioxygenase family protein</fullName>
    </submittedName>
</protein>
<comment type="similarity">
    <text evidence="2">Belongs to the PhyH family.</text>
</comment>
<keyword evidence="4" id="KW-0479">Metal-binding</keyword>
<evidence type="ECO:0000256" key="6">
    <source>
        <dbReference type="ARBA" id="ARBA00023002"/>
    </source>
</evidence>
<evidence type="ECO:0000313" key="8">
    <source>
        <dbReference type="EMBL" id="KAJ5205357.1"/>
    </source>
</evidence>
<evidence type="ECO:0000256" key="2">
    <source>
        <dbReference type="ARBA" id="ARBA00005830"/>
    </source>
</evidence>
<evidence type="ECO:0000256" key="4">
    <source>
        <dbReference type="ARBA" id="ARBA00022723"/>
    </source>
</evidence>
<evidence type="ECO:0000256" key="5">
    <source>
        <dbReference type="ARBA" id="ARBA00022964"/>
    </source>
</evidence>
<evidence type="ECO:0000256" key="1">
    <source>
        <dbReference type="ARBA" id="ARBA00001962"/>
    </source>
</evidence>
<reference evidence="8" key="2">
    <citation type="journal article" date="2023" name="IMA Fungus">
        <title>Comparative genomic study of the Penicillium genus elucidates a diverse pangenome and 15 lateral gene transfer events.</title>
        <authorList>
            <person name="Petersen C."/>
            <person name="Sorensen T."/>
            <person name="Nielsen M.R."/>
            <person name="Sondergaard T.E."/>
            <person name="Sorensen J.L."/>
            <person name="Fitzpatrick D.A."/>
            <person name="Frisvad J.C."/>
            <person name="Nielsen K.L."/>
        </authorList>
    </citation>
    <scope>NUCLEOTIDE SEQUENCE</scope>
    <source>
        <strain evidence="8">IBT 16849</strain>
    </source>
</reference>
<keyword evidence="7" id="KW-0408">Iron</keyword>
<dbReference type="SUPFAM" id="SSF51197">
    <property type="entry name" value="Clavaminate synthase-like"/>
    <property type="match status" value="1"/>
</dbReference>
<dbReference type="GO" id="GO:0051213">
    <property type="term" value="F:dioxygenase activity"/>
    <property type="evidence" value="ECO:0007669"/>
    <property type="project" value="UniProtKB-KW"/>
</dbReference>
<organism evidence="8 9">
    <name type="scientific">Penicillium cf. griseofulvum</name>
    <dbReference type="NCBI Taxonomy" id="2972120"/>
    <lineage>
        <taxon>Eukaryota</taxon>
        <taxon>Fungi</taxon>
        <taxon>Dikarya</taxon>
        <taxon>Ascomycota</taxon>
        <taxon>Pezizomycotina</taxon>
        <taxon>Eurotiomycetes</taxon>
        <taxon>Eurotiomycetidae</taxon>
        <taxon>Eurotiales</taxon>
        <taxon>Aspergillaceae</taxon>
        <taxon>Penicillium</taxon>
    </lineage>
</organism>
<comment type="cofactor">
    <cofactor evidence="1">
        <name>Fe cation</name>
        <dbReference type="ChEBI" id="CHEBI:24875"/>
    </cofactor>
</comment>
<name>A0A9W9MQ98_9EURO</name>
<evidence type="ECO:0000256" key="3">
    <source>
        <dbReference type="ARBA" id="ARBA00011738"/>
    </source>
</evidence>
<keyword evidence="6" id="KW-0560">Oxidoreductase</keyword>
<accession>A0A9W9MQ98</accession>
<dbReference type="OrthoDB" id="445007at2759"/>
<dbReference type="InterPro" id="IPR008775">
    <property type="entry name" value="Phytyl_CoA_dOase-like"/>
</dbReference>
<evidence type="ECO:0000313" key="9">
    <source>
        <dbReference type="Proteomes" id="UP001150879"/>
    </source>
</evidence>
<proteinExistence type="inferred from homology"/>
<keyword evidence="9" id="KW-1185">Reference proteome</keyword>
<gene>
    <name evidence="8" type="ORF">N7472_001805</name>
</gene>
<comment type="caution">
    <text evidence="8">The sequence shown here is derived from an EMBL/GenBank/DDBJ whole genome shotgun (WGS) entry which is preliminary data.</text>
</comment>
<dbReference type="Pfam" id="PF05721">
    <property type="entry name" value="PhyH"/>
    <property type="match status" value="1"/>
</dbReference>
<dbReference type="GO" id="GO:0046872">
    <property type="term" value="F:metal ion binding"/>
    <property type="evidence" value="ECO:0007669"/>
    <property type="project" value="UniProtKB-KW"/>
</dbReference>
<evidence type="ECO:0000256" key="7">
    <source>
        <dbReference type="ARBA" id="ARBA00023004"/>
    </source>
</evidence>